<dbReference type="HOGENOM" id="CLU_3435053_0_0_1"/>
<proteinExistence type="predicted"/>
<name>T0LD77_COLGC</name>
<protein>
    <submittedName>
        <fullName evidence="1">Uncharacterized protein</fullName>
    </submittedName>
</protein>
<comment type="caution">
    <text evidence="1">The sequence shown here is derived from an EMBL/GenBank/DDBJ whole genome shotgun (WGS) entry which is preliminary data.</text>
</comment>
<evidence type="ECO:0000313" key="2">
    <source>
        <dbReference type="Proteomes" id="UP000015530"/>
    </source>
</evidence>
<dbReference type="EMBL" id="AMYD01003462">
    <property type="protein sequence ID" value="EQB46285.1"/>
    <property type="molecule type" value="Genomic_DNA"/>
</dbReference>
<evidence type="ECO:0000313" key="1">
    <source>
        <dbReference type="EMBL" id="EQB46285.1"/>
    </source>
</evidence>
<reference evidence="2" key="1">
    <citation type="journal article" date="2013" name="Mol. Plant Microbe Interact.">
        <title>Global aspects of pacC regulation of pathogenicity genes in Colletotrichum gloeosporioides as revealed by transcriptome analysis.</title>
        <authorList>
            <person name="Alkan N."/>
            <person name="Meng X."/>
            <person name="Friedlander G."/>
            <person name="Reuveni E."/>
            <person name="Sukno S."/>
            <person name="Sherman A."/>
            <person name="Thon M."/>
            <person name="Fluhr R."/>
            <person name="Prusky D."/>
        </authorList>
    </citation>
    <scope>NUCLEOTIDE SEQUENCE [LARGE SCALE GENOMIC DNA]</scope>
    <source>
        <strain evidence="2">Cg-14</strain>
    </source>
</reference>
<sequence>MADLMAFRLHLMLL</sequence>
<accession>T0LD77</accession>
<gene>
    <name evidence="1" type="ORF">CGLO_14676</name>
</gene>
<dbReference type="Proteomes" id="UP000015530">
    <property type="component" value="Unassembled WGS sequence"/>
</dbReference>
<organism evidence="1 2">
    <name type="scientific">Colletotrichum gloeosporioides (strain Cg-14)</name>
    <name type="common">Anthracnose fungus</name>
    <name type="synonym">Glomerella cingulata</name>
    <dbReference type="NCBI Taxonomy" id="1237896"/>
    <lineage>
        <taxon>Eukaryota</taxon>
        <taxon>Fungi</taxon>
        <taxon>Dikarya</taxon>
        <taxon>Ascomycota</taxon>
        <taxon>Pezizomycotina</taxon>
        <taxon>Sordariomycetes</taxon>
        <taxon>Hypocreomycetidae</taxon>
        <taxon>Glomerellales</taxon>
        <taxon>Glomerellaceae</taxon>
        <taxon>Colletotrichum</taxon>
        <taxon>Colletotrichum gloeosporioides species complex</taxon>
    </lineage>
</organism>